<evidence type="ECO:0000256" key="1">
    <source>
        <dbReference type="SAM" id="Coils"/>
    </source>
</evidence>
<feature type="coiled-coil region" evidence="1">
    <location>
        <begin position="69"/>
        <end position="110"/>
    </location>
</feature>
<dbReference type="AlphaFoldDB" id="A0A2N8HF14"/>
<feature type="transmembrane region" description="Helical" evidence="2">
    <location>
        <begin position="14"/>
        <end position="33"/>
    </location>
</feature>
<comment type="caution">
    <text evidence="3">The sequence shown here is derived from an EMBL/GenBank/DDBJ whole genome shotgun (WGS) entry which is preliminary data.</text>
</comment>
<dbReference type="Proteomes" id="UP000236000">
    <property type="component" value="Unassembled WGS sequence"/>
</dbReference>
<keyword evidence="1" id="KW-0175">Coiled coil</keyword>
<dbReference type="Gene3D" id="1.20.58.130">
    <property type="match status" value="1"/>
</dbReference>
<organism evidence="3 4">
    <name type="scientific">Akkermansia muciniphila</name>
    <dbReference type="NCBI Taxonomy" id="239935"/>
    <lineage>
        <taxon>Bacteria</taxon>
        <taxon>Pseudomonadati</taxon>
        <taxon>Verrucomicrobiota</taxon>
        <taxon>Verrucomicrobiia</taxon>
        <taxon>Verrucomicrobiales</taxon>
        <taxon>Akkermansiaceae</taxon>
        <taxon>Akkermansia</taxon>
    </lineage>
</organism>
<dbReference type="EMBL" id="PJKA01000006">
    <property type="protein sequence ID" value="PNC18874.1"/>
    <property type="molecule type" value="Genomic_DNA"/>
</dbReference>
<evidence type="ECO:0000313" key="4">
    <source>
        <dbReference type="Proteomes" id="UP000236000"/>
    </source>
</evidence>
<gene>
    <name evidence="3" type="ORF">CXU22_03500</name>
</gene>
<evidence type="ECO:0000313" key="3">
    <source>
        <dbReference type="EMBL" id="PNC18874.1"/>
    </source>
</evidence>
<keyword evidence="2" id="KW-1133">Transmembrane helix</keyword>
<accession>A0A2N8HF14</accession>
<keyword evidence="2" id="KW-0472">Membrane</keyword>
<evidence type="ECO:0000256" key="2">
    <source>
        <dbReference type="SAM" id="Phobius"/>
    </source>
</evidence>
<keyword evidence="2" id="KW-0812">Transmembrane</keyword>
<reference evidence="3 4" key="1">
    <citation type="journal article" date="2017" name="BMC Genomics">
        <title>Genome sequencing of 39 Akkermansia muciniphila isolates reveals its population structure, genomic and functional diverisity, and global distribution in mammalian gut microbiotas.</title>
        <authorList>
            <person name="Guo X."/>
            <person name="Li S."/>
            <person name="Zhang J."/>
            <person name="Wu F."/>
            <person name="Li X."/>
            <person name="Wu D."/>
            <person name="Zhang M."/>
            <person name="Ou Z."/>
            <person name="Jie Z."/>
            <person name="Yan Q."/>
            <person name="Li P."/>
            <person name="Yi J."/>
            <person name="Peng Y."/>
        </authorList>
    </citation>
    <scope>NUCLEOTIDE SEQUENCE [LARGE SCALE GENOMIC DNA]</scope>
    <source>
        <strain evidence="3 4">GP24</strain>
    </source>
</reference>
<protein>
    <submittedName>
        <fullName evidence="3">Uncharacterized protein</fullName>
    </submittedName>
</protein>
<sequence length="321" mass="36912">MNTGNRGKEIKRKILEAIAPIMLGIFGVLLAIPEVHKEIIRVNKSYIIVTVIGLLVLHIAILIYYGCVDARENEEIDSLNVEIDSLNVEIDSLNEEIDSLKDSLNEEINSLRLINNIQKGIAENEELLIKKLCKTYHINKNNEKESRTYKFNVKQIDYLCGRIFSVISERRKKISIDVSYVIKYTKKGGKVYIKQIAYHNEVSRPSTMGKERLIATEERYDATLLSSNNINSITLYNKEEVEEVLHEAEGKYLQYIGIPIQNPNKEEPDSVGLIQFIVRSEGEMFPKKEFELILETLLNISHYFSNIHRIQSTINKPVREG</sequence>
<dbReference type="RefSeq" id="WP_102712607.1">
    <property type="nucleotide sequence ID" value="NZ_PJKA01000006.1"/>
</dbReference>
<feature type="transmembrane region" description="Helical" evidence="2">
    <location>
        <begin position="45"/>
        <end position="65"/>
    </location>
</feature>
<proteinExistence type="predicted"/>
<name>A0A2N8HF14_9BACT</name>